<dbReference type="PROSITE" id="PS00061">
    <property type="entry name" value="ADH_SHORT"/>
    <property type="match status" value="1"/>
</dbReference>
<dbReference type="PANTHER" id="PTHR43639:SF1">
    <property type="entry name" value="SHORT-CHAIN DEHYDROGENASE_REDUCTASE FAMILY PROTEIN"/>
    <property type="match status" value="1"/>
</dbReference>
<dbReference type="PRINTS" id="PR00081">
    <property type="entry name" value="GDHRDH"/>
</dbReference>
<dbReference type="InterPro" id="IPR002347">
    <property type="entry name" value="SDR_fam"/>
</dbReference>
<protein>
    <submittedName>
        <fullName evidence="4">3-oxoacyl-ACP reductase</fullName>
    </submittedName>
</protein>
<keyword evidence="5" id="KW-1185">Reference proteome</keyword>
<evidence type="ECO:0000256" key="2">
    <source>
        <dbReference type="ARBA" id="ARBA00023002"/>
    </source>
</evidence>
<dbReference type="KEGG" id="cnan:A2G96_30720"/>
<accession>A0A142JVI9</accession>
<dbReference type="InterPro" id="IPR036291">
    <property type="entry name" value="NAD(P)-bd_dom_sf"/>
</dbReference>
<proteinExistence type="inferred from homology"/>
<dbReference type="FunFam" id="3.40.50.720:FF:000084">
    <property type="entry name" value="Short-chain dehydrogenase reductase"/>
    <property type="match status" value="1"/>
</dbReference>
<dbReference type="EMBL" id="CP014845">
    <property type="protein sequence ID" value="AMR82101.1"/>
    <property type="molecule type" value="Genomic_DNA"/>
</dbReference>
<gene>
    <name evidence="4" type="ORF">A2G96_30720</name>
</gene>
<name>A0A142JVI9_9BURK</name>
<reference evidence="4 5" key="1">
    <citation type="submission" date="2016-03" db="EMBL/GenBank/DDBJ databases">
        <title>Complete genome sequence of a novel chlorpyrifos degrading bacterium, Cupriavidus nantongensis sp. X1.</title>
        <authorList>
            <person name="Fang L."/>
        </authorList>
    </citation>
    <scope>NUCLEOTIDE SEQUENCE [LARGE SCALE GENOMIC DNA]</scope>
    <source>
        <strain evidence="4 5">X1</strain>
    </source>
</reference>
<evidence type="ECO:0000313" key="4">
    <source>
        <dbReference type="EMBL" id="AMR82101.1"/>
    </source>
</evidence>
<evidence type="ECO:0000256" key="1">
    <source>
        <dbReference type="ARBA" id="ARBA00006484"/>
    </source>
</evidence>
<dbReference type="OrthoDB" id="118015at2"/>
<dbReference type="PANTHER" id="PTHR43639">
    <property type="entry name" value="OXIDOREDUCTASE, SHORT-CHAIN DEHYDROGENASE/REDUCTASE FAMILY (AFU_ORTHOLOGUE AFUA_5G02870)"/>
    <property type="match status" value="1"/>
</dbReference>
<dbReference type="PRINTS" id="PR00080">
    <property type="entry name" value="SDRFAMILY"/>
</dbReference>
<evidence type="ECO:0000256" key="3">
    <source>
        <dbReference type="RuleBase" id="RU000363"/>
    </source>
</evidence>
<keyword evidence="2" id="KW-0560">Oxidoreductase</keyword>
<evidence type="ECO:0000313" key="5">
    <source>
        <dbReference type="Proteomes" id="UP000075238"/>
    </source>
</evidence>
<dbReference type="RefSeq" id="WP_062803887.1">
    <property type="nucleotide sequence ID" value="NZ_CP014845.1"/>
</dbReference>
<dbReference type="InterPro" id="IPR020904">
    <property type="entry name" value="Sc_DH/Rdtase_CS"/>
</dbReference>
<dbReference type="AlphaFoldDB" id="A0A142JVI9"/>
<dbReference type="SUPFAM" id="SSF51735">
    <property type="entry name" value="NAD(P)-binding Rossmann-fold domains"/>
    <property type="match status" value="1"/>
</dbReference>
<comment type="similarity">
    <text evidence="1 3">Belongs to the short-chain dehydrogenases/reductases (SDR) family.</text>
</comment>
<organism evidence="4 5">
    <name type="scientific">Cupriavidus nantongensis</name>
    <dbReference type="NCBI Taxonomy" id="1796606"/>
    <lineage>
        <taxon>Bacteria</taxon>
        <taxon>Pseudomonadati</taxon>
        <taxon>Pseudomonadota</taxon>
        <taxon>Betaproteobacteria</taxon>
        <taxon>Burkholderiales</taxon>
        <taxon>Burkholderiaceae</taxon>
        <taxon>Cupriavidus</taxon>
    </lineage>
</organism>
<dbReference type="Gene3D" id="3.40.50.720">
    <property type="entry name" value="NAD(P)-binding Rossmann-like Domain"/>
    <property type="match status" value="1"/>
</dbReference>
<dbReference type="GO" id="GO:0016491">
    <property type="term" value="F:oxidoreductase activity"/>
    <property type="evidence" value="ECO:0007669"/>
    <property type="project" value="UniProtKB-KW"/>
</dbReference>
<sequence length="230" mass="23638">MNFNGKNVLVTGARGNLGRAVAHAFAQAGARVVLLDRHDAPLPEAGSGHLALQADLLDANSLGQAIDQAVQACGRIDVVCNLAGGFAMGTGIHETSAADWNRLFDMNVGTVLNMARAVVPHMLAGGGGAIVNVGANSAARGLAQMGAYCASKDALARVTESMSAELRDQGIRVNAVLPSILDTPENRQAMPDADSSRWVGLDALADVIVFLASDAARAVHGALLPVVNRA</sequence>
<dbReference type="Proteomes" id="UP000075238">
    <property type="component" value="Chromosome 2"/>
</dbReference>
<dbReference type="STRING" id="1796606.A2G96_30720"/>
<dbReference type="Pfam" id="PF00106">
    <property type="entry name" value="adh_short"/>
    <property type="match status" value="1"/>
</dbReference>